<gene>
    <name evidence="10" type="ORF">BU16DRAFT_547939</name>
</gene>
<keyword evidence="2" id="KW-0690">Ribosome biogenesis</keyword>
<comment type="subcellular location">
    <subcellularLocation>
        <location evidence="1">Nucleus</location>
        <location evidence="1">Nucleolus</location>
    </subcellularLocation>
</comment>
<comment type="function">
    <text evidence="7">Involved in rRNA-processing at A0, A1 and A2 sites and negatively regulates telomerase.</text>
</comment>
<keyword evidence="11" id="KW-1185">Reference proteome</keyword>
<reference evidence="10" key="1">
    <citation type="journal article" date="2020" name="Stud. Mycol.">
        <title>101 Dothideomycetes genomes: a test case for predicting lifestyles and emergence of pathogens.</title>
        <authorList>
            <person name="Haridas S."/>
            <person name="Albert R."/>
            <person name="Binder M."/>
            <person name="Bloem J."/>
            <person name="Labutti K."/>
            <person name="Salamov A."/>
            <person name="Andreopoulos B."/>
            <person name="Baker S."/>
            <person name="Barry K."/>
            <person name="Bills G."/>
            <person name="Bluhm B."/>
            <person name="Cannon C."/>
            <person name="Castanera R."/>
            <person name="Culley D."/>
            <person name="Daum C."/>
            <person name="Ezra D."/>
            <person name="Gonzalez J."/>
            <person name="Henrissat B."/>
            <person name="Kuo A."/>
            <person name="Liang C."/>
            <person name="Lipzen A."/>
            <person name="Lutzoni F."/>
            <person name="Magnuson J."/>
            <person name="Mondo S."/>
            <person name="Nolan M."/>
            <person name="Ohm R."/>
            <person name="Pangilinan J."/>
            <person name="Park H.-J."/>
            <person name="Ramirez L."/>
            <person name="Alfaro M."/>
            <person name="Sun H."/>
            <person name="Tritt A."/>
            <person name="Yoshinaga Y."/>
            <person name="Zwiers L.-H."/>
            <person name="Turgeon B."/>
            <person name="Goodwin S."/>
            <person name="Spatafora J."/>
            <person name="Crous P."/>
            <person name="Grigoriev I."/>
        </authorList>
    </citation>
    <scope>NUCLEOTIDE SEQUENCE</scope>
    <source>
        <strain evidence="10">CBS 269.34</strain>
    </source>
</reference>
<comment type="similarity">
    <text evidence="5">Belongs to the PINX1 family.</text>
</comment>
<evidence type="ECO:0000256" key="6">
    <source>
        <dbReference type="ARBA" id="ARBA00041961"/>
    </source>
</evidence>
<dbReference type="GO" id="GO:0006364">
    <property type="term" value="P:rRNA processing"/>
    <property type="evidence" value="ECO:0007669"/>
    <property type="project" value="UniProtKB-KW"/>
</dbReference>
<evidence type="ECO:0000256" key="8">
    <source>
        <dbReference type="SAM" id="MobiDB-lite"/>
    </source>
</evidence>
<evidence type="ECO:0000256" key="1">
    <source>
        <dbReference type="ARBA" id="ARBA00004604"/>
    </source>
</evidence>
<feature type="compositionally biased region" description="Low complexity" evidence="8">
    <location>
        <begin position="257"/>
        <end position="279"/>
    </location>
</feature>
<dbReference type="Proteomes" id="UP000799750">
    <property type="component" value="Unassembled WGS sequence"/>
</dbReference>
<dbReference type="PANTHER" id="PTHR23149:SF31">
    <property type="entry name" value="PROTEIN PXR1"/>
    <property type="match status" value="1"/>
</dbReference>
<feature type="region of interest" description="Disordered" evidence="8">
    <location>
        <begin position="1"/>
        <end position="23"/>
    </location>
</feature>
<dbReference type="PANTHER" id="PTHR23149">
    <property type="entry name" value="G PATCH DOMAIN CONTAINING PROTEIN"/>
    <property type="match status" value="1"/>
</dbReference>
<name>A0A6A6R5Q3_9PEZI</name>
<feature type="region of interest" description="Disordered" evidence="8">
    <location>
        <begin position="149"/>
        <end position="304"/>
    </location>
</feature>
<dbReference type="EMBL" id="MU004184">
    <property type="protein sequence ID" value="KAF2499732.1"/>
    <property type="molecule type" value="Genomic_DNA"/>
</dbReference>
<dbReference type="InterPro" id="IPR000467">
    <property type="entry name" value="G_patch_dom"/>
</dbReference>
<evidence type="ECO:0000256" key="3">
    <source>
        <dbReference type="ARBA" id="ARBA00022552"/>
    </source>
</evidence>
<dbReference type="AlphaFoldDB" id="A0A6A6R5Q3"/>
<sequence>MGLSAPKSRTKLSADPNNTNWSRNTDRFGHRILTSQGWTPGDYLGATDAAHADHYTSANASHIRVLLKEDNLGLGAKRGKEAAERFGLGGFEGVLGRLNGKDEKVLKAEEKKREDLEMKVFTSRRWGTMRFVSGGFLVGDKIERLVQGEKRKRGEEDGVSVEPEKKVRRKKGRENLAAAAVADASDEGVEAESKSKEKKEKKRRRQKEKNADETPSESAKATSKSADEKAEKKRRKVERRALKEARRLKKAERKVAESGSKSISATSTATPSRAQSSSSSEEDEAEEVKKPALPTTNPAFSMVGGRHAVRQRYIRQKKMASMDPRAMREIFMVKTGA</sequence>
<evidence type="ECO:0000313" key="11">
    <source>
        <dbReference type="Proteomes" id="UP000799750"/>
    </source>
</evidence>
<evidence type="ECO:0000256" key="4">
    <source>
        <dbReference type="ARBA" id="ARBA00023242"/>
    </source>
</evidence>
<protein>
    <recommendedName>
        <fullName evidence="6">PinX1-related protein 1</fullName>
    </recommendedName>
</protein>
<dbReference type="PROSITE" id="PS50174">
    <property type="entry name" value="G_PATCH"/>
    <property type="match status" value="1"/>
</dbReference>
<dbReference type="InterPro" id="IPR050656">
    <property type="entry name" value="PINX1"/>
</dbReference>
<evidence type="ECO:0000313" key="10">
    <source>
        <dbReference type="EMBL" id="KAF2499732.1"/>
    </source>
</evidence>
<evidence type="ECO:0000256" key="5">
    <source>
        <dbReference type="ARBA" id="ARBA00038007"/>
    </source>
</evidence>
<keyword evidence="4" id="KW-0539">Nucleus</keyword>
<evidence type="ECO:0000256" key="2">
    <source>
        <dbReference type="ARBA" id="ARBA00022517"/>
    </source>
</evidence>
<feature type="domain" description="G-patch" evidence="9">
    <location>
        <begin position="25"/>
        <end position="79"/>
    </location>
</feature>
<accession>A0A6A6R5Q3</accession>
<evidence type="ECO:0000256" key="7">
    <source>
        <dbReference type="ARBA" id="ARBA00043878"/>
    </source>
</evidence>
<evidence type="ECO:0000259" key="9">
    <source>
        <dbReference type="PROSITE" id="PS50174"/>
    </source>
</evidence>
<dbReference type="OrthoDB" id="29523at2759"/>
<organism evidence="10 11">
    <name type="scientific">Lophium mytilinum</name>
    <dbReference type="NCBI Taxonomy" id="390894"/>
    <lineage>
        <taxon>Eukaryota</taxon>
        <taxon>Fungi</taxon>
        <taxon>Dikarya</taxon>
        <taxon>Ascomycota</taxon>
        <taxon>Pezizomycotina</taxon>
        <taxon>Dothideomycetes</taxon>
        <taxon>Pleosporomycetidae</taxon>
        <taxon>Mytilinidiales</taxon>
        <taxon>Mytilinidiaceae</taxon>
        <taxon>Lophium</taxon>
    </lineage>
</organism>
<dbReference type="GO" id="GO:0005730">
    <property type="term" value="C:nucleolus"/>
    <property type="evidence" value="ECO:0007669"/>
    <property type="project" value="UniProtKB-SubCell"/>
</dbReference>
<dbReference type="GO" id="GO:0003676">
    <property type="term" value="F:nucleic acid binding"/>
    <property type="evidence" value="ECO:0007669"/>
    <property type="project" value="InterPro"/>
</dbReference>
<proteinExistence type="inferred from homology"/>
<keyword evidence="3" id="KW-0698">rRNA processing</keyword>